<reference evidence="1 2" key="1">
    <citation type="submission" date="2019-02" db="EMBL/GenBank/DDBJ databases">
        <title>Genomic Encyclopedia of Archaeal and Bacterial Type Strains, Phase II (KMG-II): from individual species to whole genera.</title>
        <authorList>
            <person name="Goeker M."/>
        </authorList>
    </citation>
    <scope>NUCLEOTIDE SEQUENCE [LARGE SCALE GENOMIC DNA]</scope>
    <source>
        <strain evidence="1 2">DSM 18101</strain>
    </source>
</reference>
<organism evidence="1 2">
    <name type="scientific">Edaphobacter modestus</name>
    <dbReference type="NCBI Taxonomy" id="388466"/>
    <lineage>
        <taxon>Bacteria</taxon>
        <taxon>Pseudomonadati</taxon>
        <taxon>Acidobacteriota</taxon>
        <taxon>Terriglobia</taxon>
        <taxon>Terriglobales</taxon>
        <taxon>Acidobacteriaceae</taxon>
        <taxon>Edaphobacter</taxon>
    </lineage>
</organism>
<keyword evidence="2" id="KW-1185">Reference proteome</keyword>
<sequence length="81" mass="8884">MNQNVHAKGVFDTSFIGPPVVMNLWAEIDESAQIDQGRSMNLQTIATSSSVVRRLSKVARNNEIYLALYDVKTGTEVNDAG</sequence>
<dbReference type="Proteomes" id="UP000292958">
    <property type="component" value="Unassembled WGS sequence"/>
</dbReference>
<dbReference type="AlphaFoldDB" id="A0A4Q7XZ17"/>
<proteinExistence type="predicted"/>
<dbReference type="EMBL" id="SHKW01000007">
    <property type="protein sequence ID" value="RZU29620.1"/>
    <property type="molecule type" value="Genomic_DNA"/>
</dbReference>
<name>A0A4Q7XZ17_9BACT</name>
<evidence type="ECO:0000313" key="2">
    <source>
        <dbReference type="Proteomes" id="UP000292958"/>
    </source>
</evidence>
<comment type="caution">
    <text evidence="1">The sequence shown here is derived from an EMBL/GenBank/DDBJ whole genome shotgun (WGS) entry which is preliminary data.</text>
</comment>
<accession>A0A4Q7XZ17</accession>
<protein>
    <submittedName>
        <fullName evidence="1">Uncharacterized protein</fullName>
    </submittedName>
</protein>
<evidence type="ECO:0000313" key="1">
    <source>
        <dbReference type="EMBL" id="RZU29620.1"/>
    </source>
</evidence>
<gene>
    <name evidence="1" type="ORF">BDD14_6214</name>
</gene>